<proteinExistence type="predicted"/>
<organism evidence="1 2">
    <name type="scientific">Euzebyella saccharophila</name>
    <dbReference type="NCBI Taxonomy" id="679664"/>
    <lineage>
        <taxon>Bacteria</taxon>
        <taxon>Pseudomonadati</taxon>
        <taxon>Bacteroidota</taxon>
        <taxon>Flavobacteriia</taxon>
        <taxon>Flavobacteriales</taxon>
        <taxon>Flavobacteriaceae</taxon>
        <taxon>Euzebyella</taxon>
    </lineage>
</organism>
<dbReference type="RefSeq" id="WP_192460956.1">
    <property type="nucleotide sequence ID" value="NZ_JACYFJ010000001.1"/>
</dbReference>
<accession>A0ABV8JLA8</accession>
<name>A0ABV8JLA8_9FLAO</name>
<protein>
    <submittedName>
        <fullName evidence="1">Uncharacterized protein</fullName>
    </submittedName>
</protein>
<evidence type="ECO:0000313" key="2">
    <source>
        <dbReference type="Proteomes" id="UP001595814"/>
    </source>
</evidence>
<dbReference type="Proteomes" id="UP001595814">
    <property type="component" value="Unassembled WGS sequence"/>
</dbReference>
<keyword evidence="2" id="KW-1185">Reference proteome</keyword>
<sequence length="164" mass="18689">MGLKFLFVSIFAFAIFFGASSIDEIREAYIDAAQSEKALKELYGDLTSVAKNDDPTKVAYKGAVTTMMAQYADGFKAKKEYFKDGKKLLEHAIEADSRNVEIRCLRLSIQENLPKILGYHSNVDEDKDYILKHYKELKSQGAKNFVKGYIKKSESFSEEEKQLF</sequence>
<reference evidence="2" key="1">
    <citation type="journal article" date="2019" name="Int. J. Syst. Evol. Microbiol.">
        <title>The Global Catalogue of Microorganisms (GCM) 10K type strain sequencing project: providing services to taxonomists for standard genome sequencing and annotation.</title>
        <authorList>
            <consortium name="The Broad Institute Genomics Platform"/>
            <consortium name="The Broad Institute Genome Sequencing Center for Infectious Disease"/>
            <person name="Wu L."/>
            <person name="Ma J."/>
        </authorList>
    </citation>
    <scope>NUCLEOTIDE SEQUENCE [LARGE SCALE GENOMIC DNA]</scope>
    <source>
        <strain evidence="2">CECT 7477</strain>
    </source>
</reference>
<dbReference type="EMBL" id="JBHSAW010000004">
    <property type="protein sequence ID" value="MFC4095349.1"/>
    <property type="molecule type" value="Genomic_DNA"/>
</dbReference>
<comment type="caution">
    <text evidence="1">The sequence shown here is derived from an EMBL/GenBank/DDBJ whole genome shotgun (WGS) entry which is preliminary data.</text>
</comment>
<evidence type="ECO:0000313" key="1">
    <source>
        <dbReference type="EMBL" id="MFC4095349.1"/>
    </source>
</evidence>
<gene>
    <name evidence="1" type="ORF">ACFOUT_05660</name>
</gene>